<sequence length="84" mass="9709">MLSKLTTAKTSQHQIVHKMVKSPAINESEVLSTGTDYLKNGNTPKDKDKDEATKVRKRASRYLDTKEHYRRRFFVPLLKCLTKS</sequence>
<keyword evidence="3" id="KW-1185">Reference proteome</keyword>
<feature type="non-terminal residue" evidence="2">
    <location>
        <position position="1"/>
    </location>
</feature>
<evidence type="ECO:0000256" key="1">
    <source>
        <dbReference type="SAM" id="MobiDB-lite"/>
    </source>
</evidence>
<dbReference type="EMBL" id="QJKJ01012455">
    <property type="protein sequence ID" value="RDX68622.1"/>
    <property type="molecule type" value="Genomic_DNA"/>
</dbReference>
<comment type="caution">
    <text evidence="2">The sequence shown here is derived from an EMBL/GenBank/DDBJ whole genome shotgun (WGS) entry which is preliminary data.</text>
</comment>
<evidence type="ECO:0000313" key="2">
    <source>
        <dbReference type="EMBL" id="RDX68622.1"/>
    </source>
</evidence>
<name>A0A371ERH6_MUCPR</name>
<dbReference type="Proteomes" id="UP000257109">
    <property type="component" value="Unassembled WGS sequence"/>
</dbReference>
<proteinExistence type="predicted"/>
<organism evidence="2 3">
    <name type="scientific">Mucuna pruriens</name>
    <name type="common">Velvet bean</name>
    <name type="synonym">Dolichos pruriens</name>
    <dbReference type="NCBI Taxonomy" id="157652"/>
    <lineage>
        <taxon>Eukaryota</taxon>
        <taxon>Viridiplantae</taxon>
        <taxon>Streptophyta</taxon>
        <taxon>Embryophyta</taxon>
        <taxon>Tracheophyta</taxon>
        <taxon>Spermatophyta</taxon>
        <taxon>Magnoliopsida</taxon>
        <taxon>eudicotyledons</taxon>
        <taxon>Gunneridae</taxon>
        <taxon>Pentapetalae</taxon>
        <taxon>rosids</taxon>
        <taxon>fabids</taxon>
        <taxon>Fabales</taxon>
        <taxon>Fabaceae</taxon>
        <taxon>Papilionoideae</taxon>
        <taxon>50 kb inversion clade</taxon>
        <taxon>NPAAA clade</taxon>
        <taxon>indigoferoid/millettioid clade</taxon>
        <taxon>Phaseoleae</taxon>
        <taxon>Mucuna</taxon>
    </lineage>
</organism>
<dbReference type="AlphaFoldDB" id="A0A371ERH6"/>
<feature type="compositionally biased region" description="Basic and acidic residues" evidence="1">
    <location>
        <begin position="44"/>
        <end position="54"/>
    </location>
</feature>
<evidence type="ECO:0000313" key="3">
    <source>
        <dbReference type="Proteomes" id="UP000257109"/>
    </source>
</evidence>
<feature type="region of interest" description="Disordered" evidence="1">
    <location>
        <begin position="35"/>
        <end position="55"/>
    </location>
</feature>
<reference evidence="2" key="1">
    <citation type="submission" date="2018-05" db="EMBL/GenBank/DDBJ databases">
        <title>Draft genome of Mucuna pruriens seed.</title>
        <authorList>
            <person name="Nnadi N.E."/>
            <person name="Vos R."/>
            <person name="Hasami M.H."/>
            <person name="Devisetty U.K."/>
            <person name="Aguiy J.C."/>
        </authorList>
    </citation>
    <scope>NUCLEOTIDE SEQUENCE [LARGE SCALE GENOMIC DNA]</scope>
    <source>
        <strain evidence="2">JCA_2017</strain>
    </source>
</reference>
<accession>A0A371ERH6</accession>
<gene>
    <name evidence="2" type="ORF">CR513_52363</name>
</gene>
<protein>
    <submittedName>
        <fullName evidence="2">Uncharacterized protein</fullName>
    </submittedName>
</protein>